<reference evidence="1 2" key="1">
    <citation type="submission" date="2015-09" db="EMBL/GenBank/DDBJ databases">
        <authorList>
            <consortium name="Pathogen Informatics"/>
        </authorList>
    </citation>
    <scope>NUCLEOTIDE SEQUENCE [LARGE SCALE GENOMIC DNA]</scope>
    <source>
        <strain evidence="1 2">2789STDY5834841</strain>
    </source>
</reference>
<protein>
    <submittedName>
        <fullName evidence="1">Uncharacterized protein</fullName>
    </submittedName>
</protein>
<organism evidence="1 2">
    <name type="scientific">[Ruminococcus] torques</name>
    <dbReference type="NCBI Taxonomy" id="33039"/>
    <lineage>
        <taxon>Bacteria</taxon>
        <taxon>Bacillati</taxon>
        <taxon>Bacillota</taxon>
        <taxon>Clostridia</taxon>
        <taxon>Lachnospirales</taxon>
        <taxon>Lachnospiraceae</taxon>
        <taxon>Mediterraneibacter</taxon>
    </lineage>
</organism>
<dbReference type="RefSeq" id="WP_055158844.1">
    <property type="nucleotide sequence ID" value="NZ_JAKNFB010000002.1"/>
</dbReference>
<dbReference type="Gene3D" id="3.40.50.1000">
    <property type="entry name" value="HAD superfamily/HAD-like"/>
    <property type="match status" value="1"/>
</dbReference>
<evidence type="ECO:0000313" key="2">
    <source>
        <dbReference type="Proteomes" id="UP000095787"/>
    </source>
</evidence>
<accession>A0A174BAA9</accession>
<dbReference type="InterPro" id="IPR023214">
    <property type="entry name" value="HAD_sf"/>
</dbReference>
<dbReference type="EMBL" id="CYZO01000014">
    <property type="protein sequence ID" value="CUN97119.1"/>
    <property type="molecule type" value="Genomic_DNA"/>
</dbReference>
<name>A0A174BAA9_9FIRM</name>
<evidence type="ECO:0000313" key="1">
    <source>
        <dbReference type="EMBL" id="CUN97119.1"/>
    </source>
</evidence>
<sequence>MILLLNTMKVPVFILSTREPKQIKEWWDKQGFSMKAEIINSDETFFKELSFVGITRTKLPAQIYVDDRAYRYTGQTVKEFLLDFTEVE</sequence>
<dbReference type="Proteomes" id="UP000095787">
    <property type="component" value="Unassembled WGS sequence"/>
</dbReference>
<dbReference type="AlphaFoldDB" id="A0A174BAA9"/>
<gene>
    <name evidence="1" type="ORF">ERS852456_01279</name>
</gene>
<proteinExistence type="predicted"/>